<gene>
    <name evidence="2" type="primary">160</name>
    <name evidence="2" type="ORF">SEA_PUMPERNICKEL_160</name>
</gene>
<organism evidence="2 3">
    <name type="scientific">Microbacterium phage Pumpernickel</name>
    <dbReference type="NCBI Taxonomy" id="2885983"/>
    <lineage>
        <taxon>Viruses</taxon>
        <taxon>Duplodnaviria</taxon>
        <taxon>Heunggongvirae</taxon>
        <taxon>Uroviricota</taxon>
        <taxon>Caudoviricetes</taxon>
        <taxon>Pumpernickelvirus</taxon>
        <taxon>Pumpernickelvirus pumpernickel</taxon>
    </lineage>
</organism>
<dbReference type="GeneID" id="80019800"/>
<evidence type="ECO:0000259" key="1">
    <source>
        <dbReference type="Pfam" id="PF00004"/>
    </source>
</evidence>
<evidence type="ECO:0000313" key="3">
    <source>
        <dbReference type="Proteomes" id="UP000827768"/>
    </source>
</evidence>
<reference evidence="2" key="1">
    <citation type="submission" date="2021-09" db="EMBL/GenBank/DDBJ databases">
        <authorList>
            <person name="Andersen S.H."/>
            <person name="Beall E.A."/>
            <person name="Cappelle B."/>
            <person name="Falteisek K.J."/>
            <person name="Fenske B.A."/>
            <person name="Gansluckner N.W."/>
            <person name="Gilbertson S.M."/>
            <person name="Krings K.J."/>
            <person name="Mobeck M."/>
            <person name="Odeku J.O."/>
            <person name="Poncelet M.E."/>
            <person name="Rohr J.R."/>
            <person name="Rolands L."/>
            <person name="Whipple C.D."/>
            <person name="Whipple E.M."/>
            <person name="Spring A.M."/>
            <person name="Klyczek K."/>
            <person name="Garlena R.A."/>
            <person name="Russell D.A."/>
            <person name="Pope W.H."/>
            <person name="Jacobs-Sera D."/>
            <person name="Hatfull G.F."/>
        </authorList>
    </citation>
    <scope>NUCLEOTIDE SEQUENCE</scope>
</reference>
<dbReference type="Proteomes" id="UP000827768">
    <property type="component" value="Segment"/>
</dbReference>
<dbReference type="InterPro" id="IPR003959">
    <property type="entry name" value="ATPase_AAA_core"/>
</dbReference>
<dbReference type="EMBL" id="OK040790">
    <property type="protein sequence ID" value="UDL15919.1"/>
    <property type="molecule type" value="Genomic_DNA"/>
</dbReference>
<dbReference type="Gene3D" id="3.40.50.300">
    <property type="entry name" value="P-loop containing nucleotide triphosphate hydrolases"/>
    <property type="match status" value="1"/>
</dbReference>
<evidence type="ECO:0000313" key="2">
    <source>
        <dbReference type="EMBL" id="UDL15919.1"/>
    </source>
</evidence>
<feature type="domain" description="ATPase AAA-type core" evidence="1">
    <location>
        <begin position="79"/>
        <end position="184"/>
    </location>
</feature>
<dbReference type="InterPro" id="IPR027417">
    <property type="entry name" value="P-loop_NTPase"/>
</dbReference>
<dbReference type="Pfam" id="PF00004">
    <property type="entry name" value="AAA"/>
    <property type="match status" value="1"/>
</dbReference>
<dbReference type="GO" id="GO:0005524">
    <property type="term" value="F:ATP binding"/>
    <property type="evidence" value="ECO:0007669"/>
    <property type="project" value="InterPro"/>
</dbReference>
<dbReference type="GO" id="GO:0016887">
    <property type="term" value="F:ATP hydrolysis activity"/>
    <property type="evidence" value="ECO:0007669"/>
    <property type="project" value="InterPro"/>
</dbReference>
<protein>
    <submittedName>
        <fullName evidence="2">AAA-ATPase</fullName>
    </submittedName>
</protein>
<dbReference type="RefSeq" id="YP_010755159.1">
    <property type="nucleotide sequence ID" value="NC_073468.1"/>
</dbReference>
<proteinExistence type="predicted"/>
<dbReference type="SUPFAM" id="SSF52540">
    <property type="entry name" value="P-loop containing nucleoside triphosphate hydrolases"/>
    <property type="match status" value="1"/>
</dbReference>
<keyword evidence="3" id="KW-1185">Reference proteome</keyword>
<dbReference type="KEGG" id="vg:80019800"/>
<name>A0AAE9C3G8_9CAUD</name>
<accession>A0AAE9C3G8</accession>
<sequence>MTYFLKAGATYRVSAKASLDLYESLPVGTYTVKFDQMSNQFYLEMIDNFDLGYKIYGDTPSKAERILGTFKDRPGSTGVMLTGEKGSGKTLLAKLISERARDMDIPTIVINNAWCGEEFNLFMQTIDQPVVVIFDEFEKVYDREDQEKLLTLLDGVYPSKKLFIITCNDKYRVNEHMKNRPGRIFYRLDYKGLTQEFITEYCQDNLKNKSHIEAICRVSVLFGEFNFDMLKALVEEMNRYNETPQEALEILNAKPDTDERSYYDLTLTINGQEVPEDRLDDENWSGNPLTQEIWSQYLVGEEDDQEWKTARFSASDLIKVEAESGKFIFANKEGAKLSLTRTKPNSPDYWSAVM</sequence>